<sequence>MFDGGVPADQFHQFIASRSSIPLPLSFPHNHHGVTIVSSSPPPPPITTTTFAGGCFESYPEGFFPPPPPPPHCHHHNPVAATAVNKVEEVVMVKEEGNRSVVSVSDGSVEEWSNDEVLALLRIRSWFPDFTWEHVSR</sequence>
<dbReference type="Proteomes" id="UP001060085">
    <property type="component" value="Linkage Group LG02"/>
</dbReference>
<comment type="caution">
    <text evidence="1">The sequence shown here is derived from an EMBL/GenBank/DDBJ whole genome shotgun (WGS) entry which is preliminary data.</text>
</comment>
<organism evidence="1 2">
    <name type="scientific">Catharanthus roseus</name>
    <name type="common">Madagascar periwinkle</name>
    <name type="synonym">Vinca rosea</name>
    <dbReference type="NCBI Taxonomy" id="4058"/>
    <lineage>
        <taxon>Eukaryota</taxon>
        <taxon>Viridiplantae</taxon>
        <taxon>Streptophyta</taxon>
        <taxon>Embryophyta</taxon>
        <taxon>Tracheophyta</taxon>
        <taxon>Spermatophyta</taxon>
        <taxon>Magnoliopsida</taxon>
        <taxon>eudicotyledons</taxon>
        <taxon>Gunneridae</taxon>
        <taxon>Pentapetalae</taxon>
        <taxon>asterids</taxon>
        <taxon>lamiids</taxon>
        <taxon>Gentianales</taxon>
        <taxon>Apocynaceae</taxon>
        <taxon>Rauvolfioideae</taxon>
        <taxon>Vinceae</taxon>
        <taxon>Catharanthinae</taxon>
        <taxon>Catharanthus</taxon>
    </lineage>
</organism>
<name>A0ACC0BVL3_CATRO</name>
<reference evidence="2" key="1">
    <citation type="journal article" date="2023" name="Nat. Plants">
        <title>Single-cell RNA sequencing provides a high-resolution roadmap for understanding the multicellular compartmentation of specialized metabolism.</title>
        <authorList>
            <person name="Sun S."/>
            <person name="Shen X."/>
            <person name="Li Y."/>
            <person name="Li Y."/>
            <person name="Wang S."/>
            <person name="Li R."/>
            <person name="Zhang H."/>
            <person name="Shen G."/>
            <person name="Guo B."/>
            <person name="Wei J."/>
            <person name="Xu J."/>
            <person name="St-Pierre B."/>
            <person name="Chen S."/>
            <person name="Sun C."/>
        </authorList>
    </citation>
    <scope>NUCLEOTIDE SEQUENCE [LARGE SCALE GENOMIC DNA]</scope>
</reference>
<protein>
    <submittedName>
        <fullName evidence="1">Uncharacterized protein</fullName>
    </submittedName>
</protein>
<keyword evidence="2" id="KW-1185">Reference proteome</keyword>
<proteinExistence type="predicted"/>
<evidence type="ECO:0000313" key="1">
    <source>
        <dbReference type="EMBL" id="KAI5676729.1"/>
    </source>
</evidence>
<gene>
    <name evidence="1" type="ORF">M9H77_07679</name>
</gene>
<evidence type="ECO:0000313" key="2">
    <source>
        <dbReference type="Proteomes" id="UP001060085"/>
    </source>
</evidence>
<dbReference type="EMBL" id="CM044702">
    <property type="protein sequence ID" value="KAI5676729.1"/>
    <property type="molecule type" value="Genomic_DNA"/>
</dbReference>
<accession>A0ACC0BVL3</accession>